<dbReference type="Gene3D" id="3.40.50.1820">
    <property type="entry name" value="alpha/beta hydrolase"/>
    <property type="match status" value="1"/>
</dbReference>
<dbReference type="PANTHER" id="PTHR37574:SF1">
    <property type="entry name" value="LIPASE B"/>
    <property type="match status" value="1"/>
</dbReference>
<dbReference type="InterPro" id="IPR029058">
    <property type="entry name" value="AB_hydrolase_fold"/>
</dbReference>
<feature type="compositionally biased region" description="Polar residues" evidence="1">
    <location>
        <begin position="34"/>
        <end position="52"/>
    </location>
</feature>
<evidence type="ECO:0000256" key="1">
    <source>
        <dbReference type="SAM" id="MobiDB-lite"/>
    </source>
</evidence>
<accession>A0A5J6ZA98</accession>
<reference evidence="4" key="1">
    <citation type="submission" date="2019-10" db="EMBL/GenBank/DDBJ databases">
        <title>Complete genome sequence of Corynebacterium urogenitalis DSM 108747, isolated from the genital tract of a cow.</title>
        <authorList>
            <person name="Ruckert C."/>
            <person name="Ballas P."/>
            <person name="Wagener K."/>
            <person name="Drillich M."/>
            <person name="Kaempfer P."/>
            <person name="Busse H.-J."/>
            <person name="Ehling-Schulz M."/>
        </authorList>
    </citation>
    <scope>NUCLEOTIDE SEQUENCE [LARGE SCALE GENOMIC DNA]</scope>
    <source>
        <strain evidence="4">LMM 1652</strain>
    </source>
</reference>
<proteinExistence type="predicted"/>
<protein>
    <submittedName>
        <fullName evidence="3">Alpha/beta hydrolase family protein</fullName>
    </submittedName>
</protein>
<dbReference type="EMBL" id="CP045032">
    <property type="protein sequence ID" value="QFQ02633.1"/>
    <property type="molecule type" value="Genomic_DNA"/>
</dbReference>
<name>A0A5J6ZA98_9CORY</name>
<keyword evidence="3" id="KW-0378">Hydrolase</keyword>
<organism evidence="3 4">
    <name type="scientific">Corynebacterium urogenitale</name>
    <dbReference type="NCBI Taxonomy" id="2487892"/>
    <lineage>
        <taxon>Bacteria</taxon>
        <taxon>Bacillati</taxon>
        <taxon>Actinomycetota</taxon>
        <taxon>Actinomycetes</taxon>
        <taxon>Mycobacteriales</taxon>
        <taxon>Corynebacteriaceae</taxon>
        <taxon>Corynebacterium</taxon>
    </lineage>
</organism>
<feature type="chain" id="PRO_5023852351" evidence="2">
    <location>
        <begin position="23"/>
        <end position="378"/>
    </location>
</feature>
<evidence type="ECO:0000313" key="3">
    <source>
        <dbReference type="EMBL" id="QFQ02633.1"/>
    </source>
</evidence>
<evidence type="ECO:0000256" key="2">
    <source>
        <dbReference type="SAM" id="SignalP"/>
    </source>
</evidence>
<dbReference type="SUPFAM" id="SSF53474">
    <property type="entry name" value="alpha/beta-Hydrolases"/>
    <property type="match status" value="1"/>
</dbReference>
<dbReference type="AlphaFoldDB" id="A0A5J6ZA98"/>
<keyword evidence="2" id="KW-0732">Signal</keyword>
<dbReference type="PANTHER" id="PTHR37574">
    <property type="entry name" value="LIPASE B"/>
    <property type="match status" value="1"/>
</dbReference>
<feature type="signal peptide" evidence="2">
    <location>
        <begin position="1"/>
        <end position="22"/>
    </location>
</feature>
<sequence precursor="true">MKHSLFAVLLLTLGSVATPAQASVPAISEPSAAHTASPQTTPVAHQSEHSMNGSITSAHRTAFYCNSEQPSAQAKKTVLLVHGVGTNGEGTYSWNYQNSLRDAGYDVCLINLPRSGRANLVESAGYVASGIRLAYERLNKPVAVIGHSAGPTATLWALRYDHEAATKVDDFISLAGALHGTTFVEPVCQVVGSCPAIGWQMSIGSNFMRAMHAQPLPDHISATSIYSRTDYGIQPADKVSVLDGASNIAVQDVCAGKVPGHLGILGDPAVYDIVMDALTHDGPADATRLKNVDCYQRVAPGVDLARSLKVVEGLPQYVQLLTEPRLDVEPKLPDYAAADLEANRSSYEKGEIGISEGIAGSSQNFGTALSDAARYYAG</sequence>
<dbReference type="InterPro" id="IPR053228">
    <property type="entry name" value="Stereospecific_Lipase"/>
</dbReference>
<dbReference type="KEGG" id="cuo:CUROG_06355"/>
<evidence type="ECO:0000313" key="4">
    <source>
        <dbReference type="Proteomes" id="UP000326711"/>
    </source>
</evidence>
<keyword evidence="4" id="KW-1185">Reference proteome</keyword>
<feature type="region of interest" description="Disordered" evidence="1">
    <location>
        <begin position="27"/>
        <end position="52"/>
    </location>
</feature>
<dbReference type="Proteomes" id="UP000326711">
    <property type="component" value="Chromosome"/>
</dbReference>
<gene>
    <name evidence="3" type="ORF">CUROG_06355</name>
</gene>
<dbReference type="GO" id="GO:0016787">
    <property type="term" value="F:hydrolase activity"/>
    <property type="evidence" value="ECO:0007669"/>
    <property type="project" value="UniProtKB-KW"/>
</dbReference>